<dbReference type="PANTHER" id="PTHR46565">
    <property type="entry name" value="COLD SHOCK DOMAIN PROTEIN 2"/>
    <property type="match status" value="1"/>
</dbReference>
<name>A0ABP0RKR8_9DINO</name>
<evidence type="ECO:0000313" key="2">
    <source>
        <dbReference type="EMBL" id="CAK9101204.1"/>
    </source>
</evidence>
<dbReference type="EMBL" id="CAXAMN010026195">
    <property type="protein sequence ID" value="CAK9101204.1"/>
    <property type="molecule type" value="Genomic_DNA"/>
</dbReference>
<dbReference type="PANTHER" id="PTHR46565:SF20">
    <property type="entry name" value="COLD SHOCK DOMAIN-CONTAINING PROTEIN 4"/>
    <property type="match status" value="1"/>
</dbReference>
<dbReference type="Gene3D" id="2.40.50.140">
    <property type="entry name" value="Nucleic acid-binding proteins"/>
    <property type="match status" value="3"/>
</dbReference>
<protein>
    <recommendedName>
        <fullName evidence="1">CSD domain-containing protein</fullName>
    </recommendedName>
</protein>
<dbReference type="InterPro" id="IPR012340">
    <property type="entry name" value="NA-bd_OB-fold"/>
</dbReference>
<gene>
    <name evidence="2" type="ORF">CCMP2556_LOCUS47734</name>
</gene>
<evidence type="ECO:0000313" key="3">
    <source>
        <dbReference type="Proteomes" id="UP001642484"/>
    </source>
</evidence>
<keyword evidence="3" id="KW-1185">Reference proteome</keyword>
<dbReference type="InterPro" id="IPR002059">
    <property type="entry name" value="CSP_DNA-bd"/>
</dbReference>
<comment type="caution">
    <text evidence="2">The sequence shown here is derived from an EMBL/GenBank/DDBJ whole genome shotgun (WGS) entry which is preliminary data.</text>
</comment>
<dbReference type="PROSITE" id="PS51857">
    <property type="entry name" value="CSD_2"/>
    <property type="match status" value="1"/>
</dbReference>
<accession>A0ABP0RKR8</accession>
<organism evidence="2 3">
    <name type="scientific">Durusdinium trenchii</name>
    <dbReference type="NCBI Taxonomy" id="1381693"/>
    <lineage>
        <taxon>Eukaryota</taxon>
        <taxon>Sar</taxon>
        <taxon>Alveolata</taxon>
        <taxon>Dinophyceae</taxon>
        <taxon>Suessiales</taxon>
        <taxon>Symbiodiniaceae</taxon>
        <taxon>Durusdinium</taxon>
    </lineage>
</organism>
<dbReference type="Pfam" id="PF00313">
    <property type="entry name" value="CSD"/>
    <property type="match status" value="1"/>
</dbReference>
<feature type="domain" description="CSD" evidence="1">
    <location>
        <begin position="22"/>
        <end position="100"/>
    </location>
</feature>
<proteinExistence type="predicted"/>
<dbReference type="SUPFAM" id="SSF50249">
    <property type="entry name" value="Nucleic acid-binding proteins"/>
    <property type="match status" value="2"/>
</dbReference>
<evidence type="ECO:0000259" key="1">
    <source>
        <dbReference type="PROSITE" id="PS51857"/>
    </source>
</evidence>
<sequence length="319" mass="35592">MATGDAADAELPEGFTVDKDARYTGTVADYNKWRGFGHITIDQQGVVPGDKVFVHWKNIQTDDRFPRLKEGLQVEFGLFLHMKKSGYPKNVSVKAKTVTLQGGGMVNIQDEMDAETMTFVGAQNLRYTGTIKFFDQMRGFGWVIIDDGFQMEEPVPKEIKVHGTELHTGGKPLRMRIDKLAVEFGIIKNKKGDQYLAYNLTLPGGTPITMETLEHRQPEGGERFTGTVQWWHRWQGWGHILPDNSSALPAVVQQKLAEAAAQAAAKAKEGETKSDDKLLYFRKADCEWNLRPEPGKKVTFTVYTDDKGAGATEVAVVPE</sequence>
<dbReference type="Proteomes" id="UP001642484">
    <property type="component" value="Unassembled WGS sequence"/>
</dbReference>
<reference evidence="2 3" key="1">
    <citation type="submission" date="2024-02" db="EMBL/GenBank/DDBJ databases">
        <authorList>
            <person name="Chen Y."/>
            <person name="Shah S."/>
            <person name="Dougan E. K."/>
            <person name="Thang M."/>
            <person name="Chan C."/>
        </authorList>
    </citation>
    <scope>NUCLEOTIDE SEQUENCE [LARGE SCALE GENOMIC DNA]</scope>
</reference>